<evidence type="ECO:0000256" key="4">
    <source>
        <dbReference type="RuleBase" id="RU003719"/>
    </source>
</evidence>
<dbReference type="PANTHER" id="PTHR43761:SF1">
    <property type="entry name" value="D-ISOMER SPECIFIC 2-HYDROXYACID DEHYDROGENASE CATALYTIC DOMAIN-CONTAINING PROTEIN-RELATED"/>
    <property type="match status" value="1"/>
</dbReference>
<dbReference type="InterPro" id="IPR006140">
    <property type="entry name" value="D-isomer_DH_NAD-bd"/>
</dbReference>
<keyword evidence="3" id="KW-0520">NAD</keyword>
<evidence type="ECO:0000259" key="5">
    <source>
        <dbReference type="Pfam" id="PF00389"/>
    </source>
</evidence>
<feature type="domain" description="D-isomer specific 2-hydroxyacid dehydrogenase NAD-binding" evidence="6">
    <location>
        <begin position="113"/>
        <end position="292"/>
    </location>
</feature>
<evidence type="ECO:0000256" key="1">
    <source>
        <dbReference type="ARBA" id="ARBA00005854"/>
    </source>
</evidence>
<evidence type="ECO:0000256" key="3">
    <source>
        <dbReference type="ARBA" id="ARBA00023027"/>
    </source>
</evidence>
<comment type="similarity">
    <text evidence="1 4">Belongs to the D-isomer specific 2-hydroxyacid dehydrogenase family.</text>
</comment>
<evidence type="ECO:0000313" key="8">
    <source>
        <dbReference type="Proteomes" id="UP001564657"/>
    </source>
</evidence>
<dbReference type="SUPFAM" id="SSF52283">
    <property type="entry name" value="Formate/glycerate dehydrogenase catalytic domain-like"/>
    <property type="match status" value="1"/>
</dbReference>
<dbReference type="InterPro" id="IPR029753">
    <property type="entry name" value="D-isomer_DH_CS"/>
</dbReference>
<dbReference type="InterPro" id="IPR036291">
    <property type="entry name" value="NAD(P)-bd_dom_sf"/>
</dbReference>
<dbReference type="Pfam" id="PF02826">
    <property type="entry name" value="2-Hacid_dh_C"/>
    <property type="match status" value="1"/>
</dbReference>
<feature type="domain" description="D-isomer specific 2-hydroxyacid dehydrogenase catalytic" evidence="5">
    <location>
        <begin position="24"/>
        <end position="323"/>
    </location>
</feature>
<evidence type="ECO:0000256" key="2">
    <source>
        <dbReference type="ARBA" id="ARBA00023002"/>
    </source>
</evidence>
<dbReference type="EMBL" id="JBGEWD010000008">
    <property type="protein sequence ID" value="MEY8000544.1"/>
    <property type="molecule type" value="Genomic_DNA"/>
</dbReference>
<evidence type="ECO:0000259" key="6">
    <source>
        <dbReference type="Pfam" id="PF02826"/>
    </source>
</evidence>
<dbReference type="RefSeq" id="WP_369704431.1">
    <property type="nucleotide sequence ID" value="NZ_JBGEWD010000008.1"/>
</dbReference>
<gene>
    <name evidence="7" type="ORF">AB8U03_10115</name>
</gene>
<protein>
    <submittedName>
        <fullName evidence="7">D-2-hydroxyacid dehydrogenase</fullName>
    </submittedName>
</protein>
<proteinExistence type="inferred from homology"/>
<dbReference type="PROSITE" id="PS00670">
    <property type="entry name" value="D_2_HYDROXYACID_DH_2"/>
    <property type="match status" value="1"/>
</dbReference>
<dbReference type="PANTHER" id="PTHR43761">
    <property type="entry name" value="D-ISOMER SPECIFIC 2-HYDROXYACID DEHYDROGENASE FAMILY PROTEIN (AFU_ORTHOLOGUE AFUA_1G13630)"/>
    <property type="match status" value="1"/>
</dbReference>
<dbReference type="Pfam" id="PF00389">
    <property type="entry name" value="2-Hacid_dh"/>
    <property type="match status" value="1"/>
</dbReference>
<dbReference type="PROSITE" id="PS00671">
    <property type="entry name" value="D_2_HYDROXYACID_DH_3"/>
    <property type="match status" value="1"/>
</dbReference>
<reference evidence="7 8" key="1">
    <citation type="submission" date="2024-08" db="EMBL/GenBank/DDBJ databases">
        <title>Clostridium lapicellarii sp. nov., and Clostridium renhuaiense sp. nov., two species isolated from the mud in a fermentation cellar used for producing sauce-flavour Chinese liquors.</title>
        <authorList>
            <person name="Yang F."/>
            <person name="Wang H."/>
            <person name="Chen L.Q."/>
            <person name="Zhou N."/>
            <person name="Lu J.J."/>
            <person name="Pu X.X."/>
            <person name="Wan B."/>
            <person name="Wang L."/>
            <person name="Liu S.J."/>
        </authorList>
    </citation>
    <scope>NUCLEOTIDE SEQUENCE [LARGE SCALE GENOMIC DNA]</scope>
    <source>
        <strain evidence="7 8">MT-5</strain>
    </source>
</reference>
<name>A0ABV4BP40_9CLOT</name>
<accession>A0ABV4BP40</accession>
<dbReference type="InterPro" id="IPR006139">
    <property type="entry name" value="D-isomer_2_OHA_DH_cat_dom"/>
</dbReference>
<dbReference type="InterPro" id="IPR029752">
    <property type="entry name" value="D-isomer_DH_CS1"/>
</dbReference>
<dbReference type="Proteomes" id="UP001564657">
    <property type="component" value="Unassembled WGS sequence"/>
</dbReference>
<evidence type="ECO:0000313" key="7">
    <source>
        <dbReference type="EMBL" id="MEY8000544.1"/>
    </source>
</evidence>
<keyword evidence="8" id="KW-1185">Reference proteome</keyword>
<organism evidence="7 8">
    <name type="scientific">Clostridium moutaii</name>
    <dbReference type="NCBI Taxonomy" id="3240932"/>
    <lineage>
        <taxon>Bacteria</taxon>
        <taxon>Bacillati</taxon>
        <taxon>Bacillota</taxon>
        <taxon>Clostridia</taxon>
        <taxon>Eubacteriales</taxon>
        <taxon>Clostridiaceae</taxon>
        <taxon>Clostridium</taxon>
    </lineage>
</organism>
<dbReference type="Gene3D" id="3.40.50.720">
    <property type="entry name" value="NAD(P)-binding Rossmann-like Domain"/>
    <property type="match status" value="2"/>
</dbReference>
<dbReference type="PROSITE" id="PS00065">
    <property type="entry name" value="D_2_HYDROXYACID_DH_1"/>
    <property type="match status" value="1"/>
</dbReference>
<dbReference type="CDD" id="cd12162">
    <property type="entry name" value="2-Hacid_dh_4"/>
    <property type="match status" value="1"/>
</dbReference>
<dbReference type="SUPFAM" id="SSF51735">
    <property type="entry name" value="NAD(P)-binding Rossmann-fold domains"/>
    <property type="match status" value="1"/>
</dbReference>
<comment type="caution">
    <text evidence="7">The sequence shown here is derived from an EMBL/GenBank/DDBJ whole genome shotgun (WGS) entry which is preliminary data.</text>
</comment>
<keyword evidence="2 4" id="KW-0560">Oxidoreductase</keyword>
<sequence length="324" mass="36326">MKIVVLDGYILNPGDLTWKPLERFGDLTVYDRTVYDNSNDDLIIERIGEAEIVFTNKTPLSENVFKNCPKLKFLGVLATGYNVVDVDAARKLGITVTNIPNYGTQSVAQMAAALLLELTNHVWIHNEAVKNGEWNRIGEWCFWKQPLMELDNKIAGIIGYGRIGQATAKIVQSMGMKVIAYNRHENKELESENMKYVKLEDIFEKSDVIFLHCPLSDDNRGMINRSSISKMKDGVIIINNARGPLIVDQDLADALNSGKIRGAALDVTSEEPIDKDNPLLRAKNCIITPHISWAARETRQRLMNIAADNLKNFLEGISVNVVNK</sequence>
<dbReference type="InterPro" id="IPR050418">
    <property type="entry name" value="D-iso_2-hydroxyacid_DH_PdxB"/>
</dbReference>